<keyword evidence="3 7" id="KW-0812">Transmembrane</keyword>
<reference evidence="8 9" key="1">
    <citation type="submission" date="2016-03" db="EMBL/GenBank/DDBJ databases">
        <authorList>
            <person name="Devillers H."/>
        </authorList>
    </citation>
    <scope>NUCLEOTIDE SEQUENCE [LARGE SCALE GENOMIC DNA]</scope>
    <source>
        <strain evidence="8">CBS 10888</strain>
    </source>
</reference>
<dbReference type="GO" id="GO:0051787">
    <property type="term" value="F:misfolded protein binding"/>
    <property type="evidence" value="ECO:0007669"/>
    <property type="project" value="EnsemblFungi"/>
</dbReference>
<evidence type="ECO:0000256" key="1">
    <source>
        <dbReference type="ARBA" id="ARBA00004477"/>
    </source>
</evidence>
<dbReference type="GO" id="GO:0070843">
    <property type="term" value="P:misfolded protein transport"/>
    <property type="evidence" value="ECO:0007669"/>
    <property type="project" value="EnsemblFungi"/>
</dbReference>
<dbReference type="GO" id="GO:0000839">
    <property type="term" value="C:Hrd1p ubiquitin ligase ERAD-L complex"/>
    <property type="evidence" value="ECO:0007669"/>
    <property type="project" value="EnsemblFungi"/>
</dbReference>
<evidence type="ECO:0000256" key="3">
    <source>
        <dbReference type="ARBA" id="ARBA00022692"/>
    </source>
</evidence>
<keyword evidence="4 7" id="KW-0256">Endoplasmic reticulum</keyword>
<dbReference type="AlphaFoldDB" id="A0A1G4J543"/>
<evidence type="ECO:0000256" key="5">
    <source>
        <dbReference type="ARBA" id="ARBA00022989"/>
    </source>
</evidence>
<evidence type="ECO:0000256" key="7">
    <source>
        <dbReference type="RuleBase" id="RU363059"/>
    </source>
</evidence>
<dbReference type="Proteomes" id="UP000190274">
    <property type="component" value="Chromosome D"/>
</dbReference>
<keyword evidence="9" id="KW-1185">Reference proteome</keyword>
<feature type="transmembrane region" description="Helical" evidence="7">
    <location>
        <begin position="56"/>
        <end position="82"/>
    </location>
</feature>
<sequence>MDALLFNLAGDVPVVTKTWTAGIVVMSVLTSTTIVDPNKTLYNFDLAFKRGQYLRVLYSFFDYGELNMLFFFGLLLMLSQLAAVEKTVGSRGQFLWMIFVMAVLVIGMSKWIQPYESLAQVIHKNLLYYKIRRDIETIDAARGGGNVASPLMFRVFCDVMQLKNIHSIWGILMTYLPGHLYYFLEQVVSKIYGVDVCQPPNKWFKFTLRSEANSPESHDADNEHLQE</sequence>
<feature type="transmembrane region" description="Helical" evidence="7">
    <location>
        <begin position="18"/>
        <end position="35"/>
    </location>
</feature>
<protein>
    <recommendedName>
        <fullName evidence="7">Derlin</fullName>
    </recommendedName>
</protein>
<dbReference type="InterPro" id="IPR007599">
    <property type="entry name" value="DER1"/>
</dbReference>
<dbReference type="PANTHER" id="PTHR11009">
    <property type="entry name" value="DER1-LIKE PROTEIN, DERLIN"/>
    <property type="match status" value="1"/>
</dbReference>
<accession>A0A1G4J543</accession>
<organism evidence="8 9">
    <name type="scientific">Lachancea dasiensis</name>
    <dbReference type="NCBI Taxonomy" id="1072105"/>
    <lineage>
        <taxon>Eukaryota</taxon>
        <taxon>Fungi</taxon>
        <taxon>Dikarya</taxon>
        <taxon>Ascomycota</taxon>
        <taxon>Saccharomycotina</taxon>
        <taxon>Saccharomycetes</taxon>
        <taxon>Saccharomycetales</taxon>
        <taxon>Saccharomycetaceae</taxon>
        <taxon>Lachancea</taxon>
    </lineage>
</organism>
<dbReference type="SUPFAM" id="SSF144091">
    <property type="entry name" value="Rhomboid-like"/>
    <property type="match status" value="1"/>
</dbReference>
<comment type="subcellular location">
    <subcellularLocation>
        <location evidence="1 7">Endoplasmic reticulum membrane</location>
        <topology evidence="1 7">Multi-pass membrane protein</topology>
    </subcellularLocation>
</comment>
<dbReference type="GO" id="GO:0030970">
    <property type="term" value="P:retrograde protein transport, ER to cytosol"/>
    <property type="evidence" value="ECO:0007669"/>
    <property type="project" value="EnsemblFungi"/>
</dbReference>
<dbReference type="GO" id="GO:0006515">
    <property type="term" value="P:protein quality control for misfolded or incompletely synthesized proteins"/>
    <property type="evidence" value="ECO:0007669"/>
    <property type="project" value="EnsemblFungi"/>
</dbReference>
<evidence type="ECO:0000256" key="4">
    <source>
        <dbReference type="ARBA" id="ARBA00022824"/>
    </source>
</evidence>
<evidence type="ECO:0000313" key="8">
    <source>
        <dbReference type="EMBL" id="SCU84936.1"/>
    </source>
</evidence>
<evidence type="ECO:0000313" key="9">
    <source>
        <dbReference type="Proteomes" id="UP000190274"/>
    </source>
</evidence>
<proteinExistence type="inferred from homology"/>
<keyword evidence="6 7" id="KW-0472">Membrane</keyword>
<keyword evidence="5 7" id="KW-1133">Transmembrane helix</keyword>
<dbReference type="OrthoDB" id="1716531at2759"/>
<dbReference type="Pfam" id="PF04511">
    <property type="entry name" value="DER1"/>
    <property type="match status" value="1"/>
</dbReference>
<dbReference type="STRING" id="1266660.A0A1G4J543"/>
<comment type="similarity">
    <text evidence="2 7">Belongs to the derlin family.</text>
</comment>
<comment type="caution">
    <text evidence="7">Lacks conserved residue(s) required for the propagation of feature annotation.</text>
</comment>
<name>A0A1G4J543_9SACH</name>
<dbReference type="EMBL" id="LT598454">
    <property type="protein sequence ID" value="SCU84936.1"/>
    <property type="molecule type" value="Genomic_DNA"/>
</dbReference>
<feature type="transmembrane region" description="Helical" evidence="7">
    <location>
        <begin position="94"/>
        <end position="112"/>
    </location>
</feature>
<dbReference type="InterPro" id="IPR035952">
    <property type="entry name" value="Rhomboid-like_sf"/>
</dbReference>
<evidence type="ECO:0000256" key="6">
    <source>
        <dbReference type="ARBA" id="ARBA00023136"/>
    </source>
</evidence>
<evidence type="ECO:0000256" key="2">
    <source>
        <dbReference type="ARBA" id="ARBA00008917"/>
    </source>
</evidence>
<comment type="function">
    <text evidence="7">May be involved in the degradation of misfolded endoplasmic reticulum (ER) luminal proteins.</text>
</comment>
<gene>
    <name evidence="8" type="ORF">LADA_0D04764G</name>
</gene>